<feature type="region of interest" description="Disordered" evidence="1">
    <location>
        <begin position="110"/>
        <end position="129"/>
    </location>
</feature>
<keyword evidence="3" id="KW-1185">Reference proteome</keyword>
<evidence type="ECO:0000256" key="1">
    <source>
        <dbReference type="SAM" id="MobiDB-lite"/>
    </source>
</evidence>
<feature type="compositionally biased region" description="Basic and acidic residues" evidence="1">
    <location>
        <begin position="115"/>
        <end position="129"/>
    </location>
</feature>
<reference evidence="2 3" key="1">
    <citation type="journal article" date="2018" name="New Phytol.">
        <title>Phylogenomics of Endogonaceae and evolution of mycorrhizas within Mucoromycota.</title>
        <authorList>
            <person name="Chang Y."/>
            <person name="Desiro A."/>
            <person name="Na H."/>
            <person name="Sandor L."/>
            <person name="Lipzen A."/>
            <person name="Clum A."/>
            <person name="Barry K."/>
            <person name="Grigoriev I.V."/>
            <person name="Martin F.M."/>
            <person name="Stajich J.E."/>
            <person name="Smith M.E."/>
            <person name="Bonito G."/>
            <person name="Spatafora J.W."/>
        </authorList>
    </citation>
    <scope>NUCLEOTIDE SEQUENCE [LARGE SCALE GENOMIC DNA]</scope>
    <source>
        <strain evidence="2 3">GMNB39</strain>
    </source>
</reference>
<protein>
    <submittedName>
        <fullName evidence="2">Uncharacterized protein</fullName>
    </submittedName>
</protein>
<evidence type="ECO:0000313" key="3">
    <source>
        <dbReference type="Proteomes" id="UP000268093"/>
    </source>
</evidence>
<organism evidence="2 3">
    <name type="scientific">Jimgerdemannia flammicorona</name>
    <dbReference type="NCBI Taxonomy" id="994334"/>
    <lineage>
        <taxon>Eukaryota</taxon>
        <taxon>Fungi</taxon>
        <taxon>Fungi incertae sedis</taxon>
        <taxon>Mucoromycota</taxon>
        <taxon>Mucoromycotina</taxon>
        <taxon>Endogonomycetes</taxon>
        <taxon>Endogonales</taxon>
        <taxon>Endogonaceae</taxon>
        <taxon>Jimgerdemannia</taxon>
    </lineage>
</organism>
<proteinExistence type="predicted"/>
<dbReference type="OrthoDB" id="261831at2759"/>
<dbReference type="AlphaFoldDB" id="A0A433DN61"/>
<feature type="region of interest" description="Disordered" evidence="1">
    <location>
        <begin position="1"/>
        <end position="84"/>
    </location>
</feature>
<comment type="caution">
    <text evidence="2">The sequence shown here is derived from an EMBL/GenBank/DDBJ whole genome shotgun (WGS) entry which is preliminary data.</text>
</comment>
<feature type="compositionally biased region" description="Low complexity" evidence="1">
    <location>
        <begin position="45"/>
        <end position="60"/>
    </location>
</feature>
<evidence type="ECO:0000313" key="2">
    <source>
        <dbReference type="EMBL" id="RUP52257.1"/>
    </source>
</evidence>
<sequence>MDSQFTRTAGPRAVRSYQNLHNRTALMGEPARTPSPNLSSGLSRSFSGQTSSSAPTSSSSFKVKMDDSELDQLEGQNDDQIGGLREKVAKLKNVSNIYTFGGDTLSSRRRRRVARKETLKMQKVAWRKE</sequence>
<dbReference type="EMBL" id="RBNI01000094">
    <property type="protein sequence ID" value="RUP52257.1"/>
    <property type="molecule type" value="Genomic_DNA"/>
</dbReference>
<name>A0A433DN61_9FUNG</name>
<feature type="compositionally biased region" description="Polar residues" evidence="1">
    <location>
        <begin position="34"/>
        <end position="44"/>
    </location>
</feature>
<dbReference type="Proteomes" id="UP000268093">
    <property type="component" value="Unassembled WGS sequence"/>
</dbReference>
<accession>A0A433DN61</accession>
<gene>
    <name evidence="2" type="ORF">BC936DRAFT_149826</name>
</gene>